<evidence type="ECO:0000256" key="3">
    <source>
        <dbReference type="ARBA" id="ARBA00022764"/>
    </source>
</evidence>
<dbReference type="Pfam" id="PF07940">
    <property type="entry name" value="Hepar_II_III_C"/>
    <property type="match status" value="1"/>
</dbReference>
<sequence>MGPAEVGGRVLSELQVKKLHWAARQNGSSNREFAVPVETAIQRCIDLVPGSGQSELARLRTQYPQYFQSLQKKSESIGGRIASGSYSLLGKPFSADPKICWNTDPTTGHTWSDDFFKQVAYHKSPGHVDFKNIWELGRQQYAVELSRSWLLNGNRQHGELARDMVLSWIFHNPFCRGIHWTSGLEVAMRAISWIWTLANLRDFPFWATQQRERVISSLGQHAYYLENHFSFYSSPYNHVIGEASGLCLIACVLRESKHANRWKRRAIQVLKDFAPRQFYADGFCVEQAMGYHYYTLGFLVLAESAMRIDNGAGLGMDDLMVQAFRTGVAFRQSDGSWPAIGDVDSAQSIPVARDEYWDFSPMHQLAAVLFEDPLIAVESDAGTQEEDGFGLGDELYWLTGCNGLRRRTELSARPTNPISVFPDAGYFVAGNGSDHVVFDAGPISHGLHRDSTPSAAHGHADTLQLLYQFDGKPVLIDSGMPNYAGNPQRAAHFRSPQAHNTVSLSDAELVRSRGVLDWSNEVQTPTLRHSGDSDRWIAFGEIQWPDCRIARHILAIPGRGLWVADLLHSEHPRTATWHWQFPPGSDLTMLASEPAIHVRGTPRSVRAVGSVPLSTGELCDGDENKQRGWTSPGYGVIERGCTLTYQAHVESAAVVLTHFGDCAENVGFDVDGCRVQFSATEDDSKAESCDSAGRGNWFILPTTA</sequence>
<proteinExistence type="predicted"/>
<feature type="domain" description="Heparinase II/III-like C-terminal" evidence="5">
    <location>
        <begin position="414"/>
        <end position="639"/>
    </location>
</feature>
<organism evidence="7 8">
    <name type="scientific">Stieleria maiorica</name>
    <dbReference type="NCBI Taxonomy" id="2795974"/>
    <lineage>
        <taxon>Bacteria</taxon>
        <taxon>Pseudomonadati</taxon>
        <taxon>Planctomycetota</taxon>
        <taxon>Planctomycetia</taxon>
        <taxon>Pirellulales</taxon>
        <taxon>Pirellulaceae</taxon>
        <taxon>Stieleria</taxon>
    </lineage>
</organism>
<reference evidence="7 8" key="1">
    <citation type="submission" date="2019-02" db="EMBL/GenBank/DDBJ databases">
        <title>Planctomycetal bacteria perform biofilm scaping via a novel small molecule.</title>
        <authorList>
            <person name="Jeske O."/>
            <person name="Boedeker C."/>
            <person name="Wiegand S."/>
            <person name="Breitling P."/>
            <person name="Kallscheuer N."/>
            <person name="Jogler M."/>
            <person name="Rohde M."/>
            <person name="Petersen J."/>
            <person name="Medema M.H."/>
            <person name="Surup F."/>
            <person name="Jogler C."/>
        </authorList>
    </citation>
    <scope>NUCLEOTIDE SEQUENCE [LARGE SCALE GENOMIC DNA]</scope>
    <source>
        <strain evidence="7 8">Mal15</strain>
    </source>
</reference>
<evidence type="ECO:0000313" key="7">
    <source>
        <dbReference type="EMBL" id="QEF99618.1"/>
    </source>
</evidence>
<dbReference type="Gene3D" id="1.50.10.100">
    <property type="entry name" value="Chondroitin AC/alginate lyase"/>
    <property type="match status" value="1"/>
</dbReference>
<evidence type="ECO:0000256" key="2">
    <source>
        <dbReference type="ARBA" id="ARBA00022729"/>
    </source>
</evidence>
<dbReference type="Proteomes" id="UP000321353">
    <property type="component" value="Chromosome"/>
</dbReference>
<evidence type="ECO:0000256" key="1">
    <source>
        <dbReference type="ARBA" id="ARBA00004418"/>
    </source>
</evidence>
<evidence type="ECO:0000256" key="4">
    <source>
        <dbReference type="ARBA" id="ARBA00023239"/>
    </source>
</evidence>
<keyword evidence="8" id="KW-1185">Reference proteome</keyword>
<dbReference type="InterPro" id="IPR012480">
    <property type="entry name" value="Hepar_II_III_C"/>
</dbReference>
<accession>A0A5B9MEU5</accession>
<dbReference type="GO" id="GO:0016829">
    <property type="term" value="F:lyase activity"/>
    <property type="evidence" value="ECO:0007669"/>
    <property type="project" value="UniProtKB-KW"/>
</dbReference>
<comment type="subcellular location">
    <subcellularLocation>
        <location evidence="1">Periplasm</location>
    </subcellularLocation>
</comment>
<feature type="domain" description="Heparin-sulfate lyase N-terminal" evidence="6">
    <location>
        <begin position="92"/>
        <end position="300"/>
    </location>
</feature>
<protein>
    <submittedName>
        <fullName evidence="7">Heparinase II/III-like protein</fullName>
    </submittedName>
</protein>
<keyword evidence="4" id="KW-0456">Lyase</keyword>
<keyword evidence="2" id="KW-0732">Signal</keyword>
<dbReference type="InterPro" id="IPR008929">
    <property type="entry name" value="Chondroitin_lyas"/>
</dbReference>
<evidence type="ECO:0000259" key="5">
    <source>
        <dbReference type="Pfam" id="PF07940"/>
    </source>
</evidence>
<dbReference type="KEGG" id="smam:Mal15_36840"/>
<evidence type="ECO:0000259" key="6">
    <source>
        <dbReference type="Pfam" id="PF16889"/>
    </source>
</evidence>
<dbReference type="Gene3D" id="2.70.98.70">
    <property type="match status" value="1"/>
</dbReference>
<evidence type="ECO:0000313" key="8">
    <source>
        <dbReference type="Proteomes" id="UP000321353"/>
    </source>
</evidence>
<dbReference type="PANTHER" id="PTHR39210:SF1">
    <property type="entry name" value="HEPARIN-SULFATE LYASE"/>
    <property type="match status" value="1"/>
</dbReference>
<dbReference type="EMBL" id="CP036264">
    <property type="protein sequence ID" value="QEF99618.1"/>
    <property type="molecule type" value="Genomic_DNA"/>
</dbReference>
<dbReference type="GO" id="GO:0042597">
    <property type="term" value="C:periplasmic space"/>
    <property type="evidence" value="ECO:0007669"/>
    <property type="project" value="UniProtKB-SubCell"/>
</dbReference>
<gene>
    <name evidence="7" type="ORF">Mal15_36840</name>
</gene>
<dbReference type="AlphaFoldDB" id="A0A5B9MEU5"/>
<dbReference type="InterPro" id="IPR031680">
    <property type="entry name" value="Hepar_II_III_N"/>
</dbReference>
<dbReference type="PANTHER" id="PTHR39210">
    <property type="entry name" value="HEPARIN-SULFATE LYASE"/>
    <property type="match status" value="1"/>
</dbReference>
<dbReference type="SUPFAM" id="SSF48230">
    <property type="entry name" value="Chondroitin AC/alginate lyase"/>
    <property type="match status" value="1"/>
</dbReference>
<name>A0A5B9MEU5_9BACT</name>
<dbReference type="Pfam" id="PF16889">
    <property type="entry name" value="Hepar_II_III_N"/>
    <property type="match status" value="1"/>
</dbReference>
<keyword evidence="3" id="KW-0574">Periplasm</keyword>